<reference evidence="6" key="1">
    <citation type="submission" date="2016-10" db="EMBL/GenBank/DDBJ databases">
        <authorList>
            <person name="Varghese N."/>
            <person name="Submissions S."/>
        </authorList>
    </citation>
    <scope>NUCLEOTIDE SEQUENCE [LARGE SCALE GENOMIC DNA]</scope>
    <source>
        <strain evidence="6">VPI 5359</strain>
    </source>
</reference>
<dbReference type="Gene3D" id="1.10.10.10">
    <property type="entry name" value="Winged helix-like DNA-binding domain superfamily/Winged helix DNA-binding domain"/>
    <property type="match status" value="1"/>
</dbReference>
<keyword evidence="1" id="KW-0805">Transcription regulation</keyword>
<evidence type="ECO:0000313" key="6">
    <source>
        <dbReference type="Proteomes" id="UP000199652"/>
    </source>
</evidence>
<evidence type="ECO:0000313" key="5">
    <source>
        <dbReference type="EMBL" id="SDY37854.1"/>
    </source>
</evidence>
<dbReference type="SMART" id="SM00866">
    <property type="entry name" value="UTRA"/>
    <property type="match status" value="1"/>
</dbReference>
<dbReference type="InterPro" id="IPR028978">
    <property type="entry name" value="Chorismate_lyase_/UTRA_dom_sf"/>
</dbReference>
<keyword evidence="6" id="KW-1185">Reference proteome</keyword>
<dbReference type="PANTHER" id="PTHR44846:SF1">
    <property type="entry name" value="MANNOSYL-D-GLYCERATE TRANSPORT_METABOLISM SYSTEM REPRESSOR MNGR-RELATED"/>
    <property type="match status" value="1"/>
</dbReference>
<dbReference type="PROSITE" id="PS50949">
    <property type="entry name" value="HTH_GNTR"/>
    <property type="match status" value="1"/>
</dbReference>
<sequence length="243" mass="28186">MYLDKNLNEPLYHQLFNIMRNDIENHLDEGDQLDSERDICAKYQVSRTTVRQALDKLENEGYIEKIHGKGNFVANRLISQDLVRFYSFSEEMRKLGKTPHSKLTSFEIVEAGETLAHQLGIAEGELAFKLIRIRYADETPMLYESTFLPMERFKGLTAESISTRSMYDVLQDDFGVHISNGEEVLRPILVNRVESLYLDIPEGSPGLKITRTTREGNRVIEYTRSIARGDKFKYRVYLENEPH</sequence>
<dbReference type="GO" id="GO:0003677">
    <property type="term" value="F:DNA binding"/>
    <property type="evidence" value="ECO:0007669"/>
    <property type="project" value="UniProtKB-KW"/>
</dbReference>
<dbReference type="InterPro" id="IPR036390">
    <property type="entry name" value="WH_DNA-bd_sf"/>
</dbReference>
<dbReference type="SUPFAM" id="SSF46785">
    <property type="entry name" value="Winged helix' DNA-binding domain"/>
    <property type="match status" value="1"/>
</dbReference>
<name>A0A1H3JF57_EUBBA</name>
<evidence type="ECO:0000256" key="1">
    <source>
        <dbReference type="ARBA" id="ARBA00023015"/>
    </source>
</evidence>
<dbReference type="InterPro" id="IPR050679">
    <property type="entry name" value="Bact_HTH_transcr_reg"/>
</dbReference>
<dbReference type="Pfam" id="PF00392">
    <property type="entry name" value="GntR"/>
    <property type="match status" value="1"/>
</dbReference>
<dbReference type="OrthoDB" id="46236at2"/>
<dbReference type="Proteomes" id="UP000199652">
    <property type="component" value="Unassembled WGS sequence"/>
</dbReference>
<evidence type="ECO:0000259" key="4">
    <source>
        <dbReference type="PROSITE" id="PS50949"/>
    </source>
</evidence>
<dbReference type="PRINTS" id="PR00035">
    <property type="entry name" value="HTHGNTR"/>
</dbReference>
<dbReference type="AlphaFoldDB" id="A0A1H3JF57"/>
<organism evidence="5 6">
    <name type="scientific">Eubacterium barkeri</name>
    <name type="common">Clostridium barkeri</name>
    <dbReference type="NCBI Taxonomy" id="1528"/>
    <lineage>
        <taxon>Bacteria</taxon>
        <taxon>Bacillati</taxon>
        <taxon>Bacillota</taxon>
        <taxon>Clostridia</taxon>
        <taxon>Eubacteriales</taxon>
        <taxon>Eubacteriaceae</taxon>
        <taxon>Eubacterium</taxon>
    </lineage>
</organism>
<evidence type="ECO:0000256" key="3">
    <source>
        <dbReference type="ARBA" id="ARBA00023163"/>
    </source>
</evidence>
<keyword evidence="3" id="KW-0804">Transcription</keyword>
<dbReference type="Pfam" id="PF07702">
    <property type="entry name" value="UTRA"/>
    <property type="match status" value="1"/>
</dbReference>
<dbReference type="EMBL" id="FNOU01000029">
    <property type="protein sequence ID" value="SDY37854.1"/>
    <property type="molecule type" value="Genomic_DNA"/>
</dbReference>
<dbReference type="PANTHER" id="PTHR44846">
    <property type="entry name" value="MANNOSYL-D-GLYCERATE TRANSPORT/METABOLISM SYSTEM REPRESSOR MNGR-RELATED"/>
    <property type="match status" value="1"/>
</dbReference>
<dbReference type="InterPro" id="IPR000524">
    <property type="entry name" value="Tscrpt_reg_HTH_GntR"/>
</dbReference>
<proteinExistence type="predicted"/>
<dbReference type="SUPFAM" id="SSF64288">
    <property type="entry name" value="Chorismate lyase-like"/>
    <property type="match status" value="1"/>
</dbReference>
<dbReference type="SMART" id="SM00345">
    <property type="entry name" value="HTH_GNTR"/>
    <property type="match status" value="1"/>
</dbReference>
<dbReference type="GO" id="GO:0003700">
    <property type="term" value="F:DNA-binding transcription factor activity"/>
    <property type="evidence" value="ECO:0007669"/>
    <property type="project" value="InterPro"/>
</dbReference>
<dbReference type="STRING" id="1528.SAMN04488579_1295"/>
<dbReference type="InterPro" id="IPR036388">
    <property type="entry name" value="WH-like_DNA-bd_sf"/>
</dbReference>
<dbReference type="GO" id="GO:0045892">
    <property type="term" value="P:negative regulation of DNA-templated transcription"/>
    <property type="evidence" value="ECO:0007669"/>
    <property type="project" value="TreeGrafter"/>
</dbReference>
<dbReference type="CDD" id="cd07377">
    <property type="entry name" value="WHTH_GntR"/>
    <property type="match status" value="1"/>
</dbReference>
<evidence type="ECO:0000256" key="2">
    <source>
        <dbReference type="ARBA" id="ARBA00023125"/>
    </source>
</evidence>
<feature type="domain" description="HTH gntR-type" evidence="4">
    <location>
        <begin position="9"/>
        <end position="76"/>
    </location>
</feature>
<accession>A0A1H3JF57</accession>
<gene>
    <name evidence="5" type="ORF">SAMN04488579_1295</name>
</gene>
<dbReference type="Gene3D" id="3.40.1410.10">
    <property type="entry name" value="Chorismate lyase-like"/>
    <property type="match status" value="1"/>
</dbReference>
<keyword evidence="2" id="KW-0238">DNA-binding</keyword>
<dbReference type="RefSeq" id="WP_090246994.1">
    <property type="nucleotide sequence ID" value="NZ_FNOU01000029.1"/>
</dbReference>
<dbReference type="InterPro" id="IPR011663">
    <property type="entry name" value="UTRA"/>
</dbReference>
<protein>
    <submittedName>
        <fullName evidence="5">GntR family transcriptional regulator</fullName>
    </submittedName>
</protein>